<evidence type="ECO:0000313" key="2">
    <source>
        <dbReference type="Proteomes" id="UP000236725"/>
    </source>
</evidence>
<gene>
    <name evidence="1" type="ORF">SAMN05444001_107157</name>
</gene>
<evidence type="ECO:0000313" key="1">
    <source>
        <dbReference type="EMBL" id="SEF81918.1"/>
    </source>
</evidence>
<dbReference type="AlphaFoldDB" id="A0A8G2BW45"/>
<reference evidence="1 2" key="1">
    <citation type="submission" date="2016-10" db="EMBL/GenBank/DDBJ databases">
        <authorList>
            <person name="Varghese N."/>
            <person name="Submissions S."/>
        </authorList>
    </citation>
    <scope>NUCLEOTIDE SEQUENCE [LARGE SCALE GENOMIC DNA]</scope>
    <source>
        <strain evidence="1 2">DSM 29073</strain>
    </source>
</reference>
<dbReference type="EMBL" id="FNVS01000007">
    <property type="protein sequence ID" value="SEF81918.1"/>
    <property type="molecule type" value="Genomic_DNA"/>
</dbReference>
<dbReference type="Proteomes" id="UP000236725">
    <property type="component" value="Unassembled WGS sequence"/>
</dbReference>
<sequence>MEIYYIEVCVLERMLARAENLSAHVDRLYERNRCKEPGE</sequence>
<proteinExistence type="predicted"/>
<name>A0A8G2BW45_9BACT</name>
<organism evidence="1 2">
    <name type="scientific">Parabacteroides chinchillae</name>
    <dbReference type="NCBI Taxonomy" id="871327"/>
    <lineage>
        <taxon>Bacteria</taxon>
        <taxon>Pseudomonadati</taxon>
        <taxon>Bacteroidota</taxon>
        <taxon>Bacteroidia</taxon>
        <taxon>Bacteroidales</taxon>
        <taxon>Tannerellaceae</taxon>
        <taxon>Parabacteroides</taxon>
    </lineage>
</organism>
<accession>A0A8G2BW45</accession>
<keyword evidence="2" id="KW-1185">Reference proteome</keyword>
<protein>
    <submittedName>
        <fullName evidence="1">Uncharacterized protein</fullName>
    </submittedName>
</protein>
<comment type="caution">
    <text evidence="1">The sequence shown here is derived from an EMBL/GenBank/DDBJ whole genome shotgun (WGS) entry which is preliminary data.</text>
</comment>